<name>A0A3A3ZZK6_9ACTN</name>
<dbReference type="AlphaFoldDB" id="A0A3A3ZZK6"/>
<dbReference type="EMBL" id="QZEY01000026">
    <property type="protein sequence ID" value="RJL21223.1"/>
    <property type="molecule type" value="Genomic_DNA"/>
</dbReference>
<dbReference type="SUPFAM" id="SSF53335">
    <property type="entry name" value="S-adenosyl-L-methionine-dependent methyltransferases"/>
    <property type="match status" value="1"/>
</dbReference>
<dbReference type="Pfam" id="PF13649">
    <property type="entry name" value="Methyltransf_25"/>
    <property type="match status" value="1"/>
</dbReference>
<sequence>MPTGVSLSQEAARAFDSLGIRYEQAYGDLPQRREMVERLIGLLPPSGRVLDLGCGTGRPAAEMLAAAGMRVTGIDVSGTMIELARAQVPKAEFVQADVLTYVTDDASWDGICAFFSLLNMTRAELNATFAALARWLRPGGHLAISTVPLDAEGVVVDLLGERFRVTSYSAGEFIQQLTSAGLHVLTSETTQYVPDSDSKGRSEEHLYCLARRPAET</sequence>
<organism evidence="4 5">
    <name type="scientific">Bailinhaonella thermotolerans</name>
    <dbReference type="NCBI Taxonomy" id="1070861"/>
    <lineage>
        <taxon>Bacteria</taxon>
        <taxon>Bacillati</taxon>
        <taxon>Actinomycetota</taxon>
        <taxon>Actinomycetes</taxon>
        <taxon>Streptosporangiales</taxon>
        <taxon>Streptosporangiaceae</taxon>
        <taxon>Bailinhaonella</taxon>
    </lineage>
</organism>
<dbReference type="Gene3D" id="3.40.50.150">
    <property type="entry name" value="Vaccinia Virus protein VP39"/>
    <property type="match status" value="1"/>
</dbReference>
<evidence type="ECO:0000313" key="5">
    <source>
        <dbReference type="Proteomes" id="UP000265768"/>
    </source>
</evidence>
<evidence type="ECO:0000256" key="2">
    <source>
        <dbReference type="ARBA" id="ARBA00022679"/>
    </source>
</evidence>
<evidence type="ECO:0000259" key="3">
    <source>
        <dbReference type="Pfam" id="PF13649"/>
    </source>
</evidence>
<dbReference type="PANTHER" id="PTHR43861:SF1">
    <property type="entry name" value="TRANS-ACONITATE 2-METHYLTRANSFERASE"/>
    <property type="match status" value="1"/>
</dbReference>
<reference evidence="4 5" key="1">
    <citation type="submission" date="2018-09" db="EMBL/GenBank/DDBJ databases">
        <title>YIM 75507 draft genome.</title>
        <authorList>
            <person name="Tang S."/>
            <person name="Feng Y."/>
        </authorList>
    </citation>
    <scope>NUCLEOTIDE SEQUENCE [LARGE SCALE GENOMIC DNA]</scope>
    <source>
        <strain evidence="4 5">YIM 75507</strain>
    </source>
</reference>
<keyword evidence="1 4" id="KW-0489">Methyltransferase</keyword>
<dbReference type="InterPro" id="IPR041698">
    <property type="entry name" value="Methyltransf_25"/>
</dbReference>
<dbReference type="PANTHER" id="PTHR43861">
    <property type="entry name" value="TRANS-ACONITATE 2-METHYLTRANSFERASE-RELATED"/>
    <property type="match status" value="1"/>
</dbReference>
<dbReference type="GO" id="GO:0032259">
    <property type="term" value="P:methylation"/>
    <property type="evidence" value="ECO:0007669"/>
    <property type="project" value="UniProtKB-KW"/>
</dbReference>
<keyword evidence="2 4" id="KW-0808">Transferase</keyword>
<protein>
    <submittedName>
        <fullName evidence="4">Class I SAM-dependent methyltransferase</fullName>
    </submittedName>
</protein>
<dbReference type="CDD" id="cd02440">
    <property type="entry name" value="AdoMet_MTases"/>
    <property type="match status" value="1"/>
</dbReference>
<dbReference type="InterPro" id="IPR029063">
    <property type="entry name" value="SAM-dependent_MTases_sf"/>
</dbReference>
<comment type="caution">
    <text evidence="4">The sequence shown here is derived from an EMBL/GenBank/DDBJ whole genome shotgun (WGS) entry which is preliminary data.</text>
</comment>
<evidence type="ECO:0000256" key="1">
    <source>
        <dbReference type="ARBA" id="ARBA00022603"/>
    </source>
</evidence>
<accession>A0A3A3ZZK6</accession>
<dbReference type="Proteomes" id="UP000265768">
    <property type="component" value="Unassembled WGS sequence"/>
</dbReference>
<feature type="domain" description="Methyltransferase" evidence="3">
    <location>
        <begin position="49"/>
        <end position="140"/>
    </location>
</feature>
<proteinExistence type="predicted"/>
<dbReference type="GO" id="GO:0008168">
    <property type="term" value="F:methyltransferase activity"/>
    <property type="evidence" value="ECO:0007669"/>
    <property type="project" value="UniProtKB-KW"/>
</dbReference>
<keyword evidence="5" id="KW-1185">Reference proteome</keyword>
<evidence type="ECO:0000313" key="4">
    <source>
        <dbReference type="EMBL" id="RJL21223.1"/>
    </source>
</evidence>
<gene>
    <name evidence="4" type="ORF">D5H75_37795</name>
</gene>